<protein>
    <recommendedName>
        <fullName evidence="6">Cysteine and tyrosine-rich protein 1</fullName>
    </recommendedName>
</protein>
<dbReference type="Proteomes" id="UP000681722">
    <property type="component" value="Unassembled WGS sequence"/>
</dbReference>
<dbReference type="Proteomes" id="UP000663829">
    <property type="component" value="Unassembled WGS sequence"/>
</dbReference>
<keyword evidence="1" id="KW-1133">Transmembrane helix</keyword>
<keyword evidence="5" id="KW-1185">Reference proteome</keyword>
<feature type="signal peptide" evidence="2">
    <location>
        <begin position="1"/>
        <end position="21"/>
    </location>
</feature>
<gene>
    <name evidence="3" type="ORF">GPM918_LOCUS19853</name>
    <name evidence="4" type="ORF">SRO942_LOCUS19850</name>
</gene>
<dbReference type="EMBL" id="CAJNOQ010006125">
    <property type="protein sequence ID" value="CAF1124330.1"/>
    <property type="molecule type" value="Genomic_DNA"/>
</dbReference>
<feature type="chain" id="PRO_5044131981" description="Cysteine and tyrosine-rich protein 1" evidence="2">
    <location>
        <begin position="22"/>
        <end position="129"/>
    </location>
</feature>
<keyword evidence="1" id="KW-0472">Membrane</keyword>
<accession>A0A814QS14</accession>
<evidence type="ECO:0000313" key="3">
    <source>
        <dbReference type="EMBL" id="CAF1124330.1"/>
    </source>
</evidence>
<keyword evidence="2" id="KW-0732">Signal</keyword>
<evidence type="ECO:0000313" key="5">
    <source>
        <dbReference type="Proteomes" id="UP000663829"/>
    </source>
</evidence>
<evidence type="ECO:0000256" key="2">
    <source>
        <dbReference type="SAM" id="SignalP"/>
    </source>
</evidence>
<proteinExistence type="predicted"/>
<feature type="transmembrane region" description="Helical" evidence="1">
    <location>
        <begin position="45"/>
        <end position="67"/>
    </location>
</feature>
<comment type="caution">
    <text evidence="3">The sequence shown here is derived from an EMBL/GenBank/DDBJ whole genome shotgun (WGS) entry which is preliminary data.</text>
</comment>
<evidence type="ECO:0008006" key="6">
    <source>
        <dbReference type="Google" id="ProtNLM"/>
    </source>
</evidence>
<evidence type="ECO:0000256" key="1">
    <source>
        <dbReference type="SAM" id="Phobius"/>
    </source>
</evidence>
<sequence length="129" mass="14253">MTLSRLFFLLISCYSVTKCSGYTWCETYYPYHCYSTSVSLTTAGIVGVVIGSLVGLSLLITCIVCICRSITRRNAQRTAVMVQYPVGSGGIVYPNQPPLHQGYPNQPPLYPGYSNQPPLHKGYPNQPPR</sequence>
<evidence type="ECO:0000313" key="4">
    <source>
        <dbReference type="EMBL" id="CAF3887861.1"/>
    </source>
</evidence>
<reference evidence="3" key="1">
    <citation type="submission" date="2021-02" db="EMBL/GenBank/DDBJ databases">
        <authorList>
            <person name="Nowell W R."/>
        </authorList>
    </citation>
    <scope>NUCLEOTIDE SEQUENCE</scope>
</reference>
<organism evidence="3 5">
    <name type="scientific">Didymodactylos carnosus</name>
    <dbReference type="NCBI Taxonomy" id="1234261"/>
    <lineage>
        <taxon>Eukaryota</taxon>
        <taxon>Metazoa</taxon>
        <taxon>Spiralia</taxon>
        <taxon>Gnathifera</taxon>
        <taxon>Rotifera</taxon>
        <taxon>Eurotatoria</taxon>
        <taxon>Bdelloidea</taxon>
        <taxon>Philodinida</taxon>
        <taxon>Philodinidae</taxon>
        <taxon>Didymodactylos</taxon>
    </lineage>
</organism>
<name>A0A814QS14_9BILA</name>
<dbReference type="AlphaFoldDB" id="A0A814QS14"/>
<keyword evidence="1" id="KW-0812">Transmembrane</keyword>
<dbReference type="EMBL" id="CAJOBC010006125">
    <property type="protein sequence ID" value="CAF3887861.1"/>
    <property type="molecule type" value="Genomic_DNA"/>
</dbReference>